<organism evidence="1 2">
    <name type="scientific">Acetobacter oryzifermentans</name>
    <dbReference type="NCBI Taxonomy" id="1633874"/>
    <lineage>
        <taxon>Bacteria</taxon>
        <taxon>Pseudomonadati</taxon>
        <taxon>Pseudomonadota</taxon>
        <taxon>Alphaproteobacteria</taxon>
        <taxon>Acetobacterales</taxon>
        <taxon>Acetobacteraceae</taxon>
        <taxon>Acetobacter</taxon>
    </lineage>
</organism>
<reference evidence="1 2" key="1">
    <citation type="submission" date="2017-05" db="EMBL/GenBank/DDBJ databases">
        <title>The gut commensal microbiome of Drosophila is modified by the endosymbiont Wolbachia.</title>
        <authorList>
            <person name="Simhadri R.K."/>
            <person name="Guo R."/>
            <person name="Fast E.M."/>
            <person name="Schultz M.J."/>
            <person name="Vaisman N."/>
            <person name="Slatko B."/>
            <person name="Frydman H.M."/>
        </authorList>
    </citation>
    <scope>NUCLEOTIDE SEQUENCE [LARGE SCALE GENOMIC DNA]</scope>
    <source>
        <strain evidence="2">dm</strain>
    </source>
</reference>
<evidence type="ECO:0000313" key="2">
    <source>
        <dbReference type="Proteomes" id="UP000198285"/>
    </source>
</evidence>
<dbReference type="Proteomes" id="UP000198285">
    <property type="component" value="Chromosome"/>
</dbReference>
<evidence type="ECO:0000313" key="1">
    <source>
        <dbReference type="EMBL" id="ASL40876.1"/>
    </source>
</evidence>
<proteinExistence type="predicted"/>
<name>A0ABC8CEW9_9PROT</name>
<accession>A0ABC8CEW9</accession>
<gene>
    <name evidence="1" type="ORF">CBI36_10910</name>
</gene>
<protein>
    <submittedName>
        <fullName evidence="1">Uncharacterized protein</fullName>
    </submittedName>
</protein>
<dbReference type="EMBL" id="CP022374">
    <property type="protein sequence ID" value="ASL40876.1"/>
    <property type="molecule type" value="Genomic_DNA"/>
</dbReference>
<dbReference type="AlphaFoldDB" id="A0ABC8CEW9"/>
<sequence>MLPRDVPQPVRLVSGAGLAASFVPQSLLQNLIIPYAEKILIQKPLFLWRDCPRNYVQVLIPNGKSHLHGWLFYV</sequence>